<evidence type="ECO:0000256" key="3">
    <source>
        <dbReference type="ARBA" id="ARBA00022842"/>
    </source>
</evidence>
<sequence length="235" mass="27304">MEKTSRQPSWDKRAIRTIWFDYYGTLVDVGQPFAKIEEWFSSFLRQSNAKCHPHDFFMRFSRERAKQLHQEAFALGETVLRQSYLRTCDRYDVKPWTEEFQRFITALFTMPKAYPSATYVVDVLRKQYRVGLLTNADNAILLESITKQGFLFDCIITSENAKANKPDPRIFHVAIELAGGSPEQMVMVGDSFAEDIRPAQDMGMQTLWVKTDERAAVGETCKSVTELREILQYMR</sequence>
<dbReference type="PANTHER" id="PTHR46470">
    <property type="entry name" value="N-ACYLNEURAMINATE-9-PHOSPHATASE"/>
    <property type="match status" value="1"/>
</dbReference>
<reference evidence="4" key="1">
    <citation type="submission" date="2020-08" db="EMBL/GenBank/DDBJ databases">
        <title>Genome public.</title>
        <authorList>
            <person name="Liu C."/>
            <person name="Sun Q."/>
        </authorList>
    </citation>
    <scope>NUCLEOTIDE SEQUENCE</scope>
    <source>
        <strain evidence="4">NSJ-32</strain>
    </source>
</reference>
<dbReference type="InterPro" id="IPR006439">
    <property type="entry name" value="HAD-SF_hydro_IA"/>
</dbReference>
<comment type="caution">
    <text evidence="4">The sequence shown here is derived from an EMBL/GenBank/DDBJ whole genome shotgun (WGS) entry which is preliminary data.</text>
</comment>
<dbReference type="SFLD" id="SFLDS00003">
    <property type="entry name" value="Haloacid_Dehalogenase"/>
    <property type="match status" value="1"/>
</dbReference>
<evidence type="ECO:0000313" key="4">
    <source>
        <dbReference type="EMBL" id="MBC8542760.1"/>
    </source>
</evidence>
<protein>
    <submittedName>
        <fullName evidence="4">HAD family hydrolase</fullName>
    </submittedName>
</protein>
<dbReference type="PANTHER" id="PTHR46470:SF3">
    <property type="entry name" value="N-ACYLNEURAMINATE-9-PHOSPHATASE"/>
    <property type="match status" value="1"/>
</dbReference>
<evidence type="ECO:0000256" key="1">
    <source>
        <dbReference type="ARBA" id="ARBA00001946"/>
    </source>
</evidence>
<name>A0A926DT17_9FIRM</name>
<evidence type="ECO:0000313" key="5">
    <source>
        <dbReference type="Proteomes" id="UP000657006"/>
    </source>
</evidence>
<accession>A0A926DT17</accession>
<dbReference type="Pfam" id="PF00702">
    <property type="entry name" value="Hydrolase"/>
    <property type="match status" value="1"/>
</dbReference>
<dbReference type="GO" id="GO:0046380">
    <property type="term" value="P:N-acetylneuraminate biosynthetic process"/>
    <property type="evidence" value="ECO:0007669"/>
    <property type="project" value="TreeGrafter"/>
</dbReference>
<keyword evidence="2 4" id="KW-0378">Hydrolase</keyword>
<dbReference type="Gene3D" id="1.10.150.750">
    <property type="match status" value="1"/>
</dbReference>
<comment type="cofactor">
    <cofactor evidence="1">
        <name>Mg(2+)</name>
        <dbReference type="ChEBI" id="CHEBI:18420"/>
    </cofactor>
</comment>
<dbReference type="PRINTS" id="PR00413">
    <property type="entry name" value="HADHALOGNASE"/>
</dbReference>
<keyword evidence="3" id="KW-0460">Magnesium</keyword>
<evidence type="ECO:0000256" key="2">
    <source>
        <dbReference type="ARBA" id="ARBA00022801"/>
    </source>
</evidence>
<dbReference type="SUPFAM" id="SSF56784">
    <property type="entry name" value="HAD-like"/>
    <property type="match status" value="1"/>
</dbReference>
<dbReference type="RefSeq" id="WP_249289433.1">
    <property type="nucleotide sequence ID" value="NZ_JACRSQ010000004.1"/>
</dbReference>
<organism evidence="4 5">
    <name type="scientific">Bianquea renquensis</name>
    <dbReference type="NCBI Taxonomy" id="2763661"/>
    <lineage>
        <taxon>Bacteria</taxon>
        <taxon>Bacillati</taxon>
        <taxon>Bacillota</taxon>
        <taxon>Clostridia</taxon>
        <taxon>Eubacteriales</taxon>
        <taxon>Bianqueaceae</taxon>
        <taxon>Bianquea</taxon>
    </lineage>
</organism>
<proteinExistence type="predicted"/>
<dbReference type="NCBIfam" id="TIGR01509">
    <property type="entry name" value="HAD-SF-IA-v3"/>
    <property type="match status" value="1"/>
</dbReference>
<dbReference type="InterPro" id="IPR023214">
    <property type="entry name" value="HAD_sf"/>
</dbReference>
<gene>
    <name evidence="4" type="ORF">H8730_04260</name>
</gene>
<dbReference type="InterPro" id="IPR036412">
    <property type="entry name" value="HAD-like_sf"/>
</dbReference>
<dbReference type="GO" id="GO:0050124">
    <property type="term" value="F:N-acylneuraminate-9-phosphatase activity"/>
    <property type="evidence" value="ECO:0007669"/>
    <property type="project" value="TreeGrafter"/>
</dbReference>
<dbReference type="EMBL" id="JACRSQ010000004">
    <property type="protein sequence ID" value="MBC8542760.1"/>
    <property type="molecule type" value="Genomic_DNA"/>
</dbReference>
<dbReference type="Proteomes" id="UP000657006">
    <property type="component" value="Unassembled WGS sequence"/>
</dbReference>
<dbReference type="NCBIfam" id="TIGR01549">
    <property type="entry name" value="HAD-SF-IA-v1"/>
    <property type="match status" value="1"/>
</dbReference>
<dbReference type="SFLD" id="SFLDG01129">
    <property type="entry name" value="C1.5:_HAD__Beta-PGM__Phosphata"/>
    <property type="match status" value="1"/>
</dbReference>
<dbReference type="Gene3D" id="3.40.50.1000">
    <property type="entry name" value="HAD superfamily/HAD-like"/>
    <property type="match status" value="1"/>
</dbReference>
<dbReference type="InterPro" id="IPR051400">
    <property type="entry name" value="HAD-like_hydrolase"/>
</dbReference>
<keyword evidence="5" id="KW-1185">Reference proteome</keyword>
<dbReference type="AlphaFoldDB" id="A0A926DT17"/>